<keyword evidence="4 12" id="KW-0028">Amino-acid biosynthesis</keyword>
<dbReference type="GO" id="GO:0009086">
    <property type="term" value="P:methionine biosynthetic process"/>
    <property type="evidence" value="ECO:0007669"/>
    <property type="project" value="UniProtKB-KW"/>
</dbReference>
<dbReference type="InterPro" id="IPR046346">
    <property type="entry name" value="Aminoacid_DH-like_N_sf"/>
</dbReference>
<feature type="domain" description="Tetrahydrofolate dehydrogenase/cyclohydrolase catalytic" evidence="13">
    <location>
        <begin position="7"/>
        <end position="122"/>
    </location>
</feature>
<dbReference type="PRINTS" id="PR00085">
    <property type="entry name" value="THFDHDRGNASE"/>
</dbReference>
<keyword evidence="11 12" id="KW-0511">Multifunctional enzyme</keyword>
<keyword evidence="7 12" id="KW-0521">NADP</keyword>
<evidence type="ECO:0000256" key="12">
    <source>
        <dbReference type="HAMAP-Rule" id="MF_01576"/>
    </source>
</evidence>
<evidence type="ECO:0000256" key="10">
    <source>
        <dbReference type="ARBA" id="ARBA00023167"/>
    </source>
</evidence>
<dbReference type="PANTHER" id="PTHR48099:SF5">
    <property type="entry name" value="C-1-TETRAHYDROFOLATE SYNTHASE, CYTOPLASMIC"/>
    <property type="match status" value="1"/>
</dbReference>
<evidence type="ECO:0000256" key="7">
    <source>
        <dbReference type="ARBA" id="ARBA00022857"/>
    </source>
</evidence>
<evidence type="ECO:0000256" key="4">
    <source>
        <dbReference type="ARBA" id="ARBA00022605"/>
    </source>
</evidence>
<feature type="binding site" evidence="12">
    <location>
        <begin position="167"/>
        <end position="169"/>
    </location>
    <ligand>
        <name>NADP(+)</name>
        <dbReference type="ChEBI" id="CHEBI:58349"/>
    </ligand>
</feature>
<accession>A0A916X1N1</accession>
<sequence>MSVAQLLDGTAVARRSFAETAERAADFAAAQGRSVCLATVLIGDDPASQTYVRMKQRRAAQLGLESRRVRLSAETTTDEAVAAVRALSEDDTVDGILVQHPAPAQVDELAVFEAIAPKKDVDGVTMHSFAAMGLSANGFHSCTPEGIVRLLDAYDVPTAGRRVCVVGRSAILGKPVGLLLLARDATVTFCHSHTTDLAAQVSEADIVVAAVGRPELVRGEWIKPDAVVVDAGYNPGNVGDVEFSRAAARASYITPVPGGVGPMTIAVLMEQTVTAAENRVR</sequence>
<organism evidence="15 16">
    <name type="scientific">Flexivirga endophytica</name>
    <dbReference type="NCBI Taxonomy" id="1849103"/>
    <lineage>
        <taxon>Bacteria</taxon>
        <taxon>Bacillati</taxon>
        <taxon>Actinomycetota</taxon>
        <taxon>Actinomycetes</taxon>
        <taxon>Micrococcales</taxon>
        <taxon>Dermacoccaceae</taxon>
        <taxon>Flexivirga</taxon>
    </lineage>
</organism>
<gene>
    <name evidence="12 15" type="primary">folD</name>
    <name evidence="15" type="ORF">GCM10011492_42320</name>
</gene>
<comment type="similarity">
    <text evidence="12">Belongs to the tetrahydrofolate dehydrogenase/cyclohydrolase family.</text>
</comment>
<dbReference type="GO" id="GO:0006164">
    <property type="term" value="P:purine nucleotide biosynthetic process"/>
    <property type="evidence" value="ECO:0007669"/>
    <property type="project" value="UniProtKB-KW"/>
</dbReference>
<dbReference type="EC" id="1.5.1.5" evidence="12"/>
<dbReference type="Proteomes" id="UP000636793">
    <property type="component" value="Unassembled WGS sequence"/>
</dbReference>
<comment type="catalytic activity">
    <reaction evidence="12">
        <text>(6R)-5,10-methenyltetrahydrofolate + H2O = (6R)-10-formyltetrahydrofolate + H(+)</text>
        <dbReference type="Rhea" id="RHEA:23700"/>
        <dbReference type="ChEBI" id="CHEBI:15377"/>
        <dbReference type="ChEBI" id="CHEBI:15378"/>
        <dbReference type="ChEBI" id="CHEBI:57455"/>
        <dbReference type="ChEBI" id="CHEBI:195366"/>
        <dbReference type="EC" id="3.5.4.9"/>
    </reaction>
</comment>
<comment type="subunit">
    <text evidence="2 12">Homodimer.</text>
</comment>
<evidence type="ECO:0000256" key="2">
    <source>
        <dbReference type="ARBA" id="ARBA00011738"/>
    </source>
</evidence>
<comment type="function">
    <text evidence="12">Catalyzes the oxidation of 5,10-methylenetetrahydrofolate to 5,10-methenyltetrahydrofolate and then the hydrolysis of 5,10-methenyltetrahydrofolate to 10-formyltetrahydrofolate.</text>
</comment>
<dbReference type="InterPro" id="IPR000672">
    <property type="entry name" value="THF_DH/CycHdrlase"/>
</dbReference>
<comment type="caution">
    <text evidence="15">The sequence shown here is derived from an EMBL/GenBank/DDBJ whole genome shotgun (WGS) entry which is preliminary data.</text>
</comment>
<dbReference type="Gene3D" id="3.40.50.720">
    <property type="entry name" value="NAD(P)-binding Rossmann-like Domain"/>
    <property type="match status" value="1"/>
</dbReference>
<keyword evidence="5 12" id="KW-0658">Purine biosynthesis</keyword>
<evidence type="ECO:0000256" key="11">
    <source>
        <dbReference type="ARBA" id="ARBA00023268"/>
    </source>
</evidence>
<evidence type="ECO:0000256" key="1">
    <source>
        <dbReference type="ARBA" id="ARBA00004777"/>
    </source>
</evidence>
<evidence type="ECO:0000256" key="6">
    <source>
        <dbReference type="ARBA" id="ARBA00022801"/>
    </source>
</evidence>
<evidence type="ECO:0000256" key="9">
    <source>
        <dbReference type="ARBA" id="ARBA00023102"/>
    </source>
</evidence>
<dbReference type="InterPro" id="IPR020867">
    <property type="entry name" value="THF_DH/CycHdrlase_CS"/>
</dbReference>
<evidence type="ECO:0000259" key="14">
    <source>
        <dbReference type="Pfam" id="PF02882"/>
    </source>
</evidence>
<dbReference type="SUPFAM" id="SSF53223">
    <property type="entry name" value="Aminoacid dehydrogenase-like, N-terminal domain"/>
    <property type="match status" value="1"/>
</dbReference>
<dbReference type="PANTHER" id="PTHR48099">
    <property type="entry name" value="C-1-TETRAHYDROFOLATE SYNTHASE, CYTOPLASMIC-RELATED"/>
    <property type="match status" value="1"/>
</dbReference>
<dbReference type="HAMAP" id="MF_01576">
    <property type="entry name" value="THF_DHG_CYH"/>
    <property type="match status" value="1"/>
</dbReference>
<evidence type="ECO:0000259" key="13">
    <source>
        <dbReference type="Pfam" id="PF00763"/>
    </source>
</evidence>
<keyword evidence="6 12" id="KW-0378">Hydrolase</keyword>
<dbReference type="GO" id="GO:0000105">
    <property type="term" value="P:L-histidine biosynthetic process"/>
    <property type="evidence" value="ECO:0007669"/>
    <property type="project" value="UniProtKB-KW"/>
</dbReference>
<reference evidence="15" key="2">
    <citation type="submission" date="2020-09" db="EMBL/GenBank/DDBJ databases">
        <authorList>
            <person name="Sun Q."/>
            <person name="Zhou Y."/>
        </authorList>
    </citation>
    <scope>NUCLEOTIDE SEQUENCE</scope>
    <source>
        <strain evidence="15">CGMCC 1.15085</strain>
    </source>
</reference>
<protein>
    <recommendedName>
        <fullName evidence="12">Bifunctional protein FolD</fullName>
    </recommendedName>
    <domain>
        <recommendedName>
            <fullName evidence="12">Methylenetetrahydrofolate dehydrogenase</fullName>
            <ecNumber evidence="12">1.5.1.5</ecNumber>
        </recommendedName>
    </domain>
    <domain>
        <recommendedName>
            <fullName evidence="12">Methenyltetrahydrofolate cyclohydrolase</fullName>
            <ecNumber evidence="12">3.5.4.9</ecNumber>
        </recommendedName>
    </domain>
</protein>
<keyword evidence="16" id="KW-1185">Reference proteome</keyword>
<dbReference type="RefSeq" id="WP_188839068.1">
    <property type="nucleotide sequence ID" value="NZ_BMHI01000008.1"/>
</dbReference>
<dbReference type="GO" id="GO:0004488">
    <property type="term" value="F:methylenetetrahydrofolate dehydrogenase (NADP+) activity"/>
    <property type="evidence" value="ECO:0007669"/>
    <property type="project" value="UniProtKB-UniRule"/>
</dbReference>
<name>A0A916X1N1_9MICO</name>
<dbReference type="InterPro" id="IPR036291">
    <property type="entry name" value="NAD(P)-bd_dom_sf"/>
</dbReference>
<keyword evidence="3 12" id="KW-0554">One-carbon metabolism</keyword>
<dbReference type="SUPFAM" id="SSF51735">
    <property type="entry name" value="NAD(P)-binding Rossmann-fold domains"/>
    <property type="match status" value="1"/>
</dbReference>
<dbReference type="Pfam" id="PF00763">
    <property type="entry name" value="THF_DHG_CYH"/>
    <property type="match status" value="1"/>
</dbReference>
<evidence type="ECO:0000256" key="5">
    <source>
        <dbReference type="ARBA" id="ARBA00022755"/>
    </source>
</evidence>
<dbReference type="GO" id="GO:0035999">
    <property type="term" value="P:tetrahydrofolate interconversion"/>
    <property type="evidence" value="ECO:0007669"/>
    <property type="project" value="UniProtKB-UniRule"/>
</dbReference>
<comment type="pathway">
    <text evidence="1 12">One-carbon metabolism; tetrahydrofolate interconversion.</text>
</comment>
<keyword evidence="9 12" id="KW-0368">Histidine biosynthesis</keyword>
<dbReference type="FunFam" id="3.40.50.720:FF:000006">
    <property type="entry name" value="Bifunctional protein FolD"/>
    <property type="match status" value="1"/>
</dbReference>
<dbReference type="GO" id="GO:0005829">
    <property type="term" value="C:cytosol"/>
    <property type="evidence" value="ECO:0007669"/>
    <property type="project" value="TreeGrafter"/>
</dbReference>
<dbReference type="EC" id="3.5.4.9" evidence="12"/>
<dbReference type="AlphaFoldDB" id="A0A916X1N1"/>
<evidence type="ECO:0000256" key="8">
    <source>
        <dbReference type="ARBA" id="ARBA00023002"/>
    </source>
</evidence>
<dbReference type="PROSITE" id="PS00767">
    <property type="entry name" value="THF_DHG_CYH_2"/>
    <property type="match status" value="1"/>
</dbReference>
<comment type="caution">
    <text evidence="12">Lacks conserved residue(s) required for the propagation of feature annotation.</text>
</comment>
<comment type="catalytic activity">
    <reaction evidence="12">
        <text>(6R)-5,10-methylene-5,6,7,8-tetrahydrofolate + NADP(+) = (6R)-5,10-methenyltetrahydrofolate + NADPH</text>
        <dbReference type="Rhea" id="RHEA:22812"/>
        <dbReference type="ChEBI" id="CHEBI:15636"/>
        <dbReference type="ChEBI" id="CHEBI:57455"/>
        <dbReference type="ChEBI" id="CHEBI:57783"/>
        <dbReference type="ChEBI" id="CHEBI:58349"/>
        <dbReference type="EC" id="1.5.1.5"/>
    </reaction>
</comment>
<reference evidence="15" key="1">
    <citation type="journal article" date="2014" name="Int. J. Syst. Evol. Microbiol.">
        <title>Complete genome sequence of Corynebacterium casei LMG S-19264T (=DSM 44701T), isolated from a smear-ripened cheese.</title>
        <authorList>
            <consortium name="US DOE Joint Genome Institute (JGI-PGF)"/>
            <person name="Walter F."/>
            <person name="Albersmeier A."/>
            <person name="Kalinowski J."/>
            <person name="Ruckert C."/>
        </authorList>
    </citation>
    <scope>NUCLEOTIDE SEQUENCE</scope>
    <source>
        <strain evidence="15">CGMCC 1.15085</strain>
    </source>
</reference>
<evidence type="ECO:0000313" key="16">
    <source>
        <dbReference type="Proteomes" id="UP000636793"/>
    </source>
</evidence>
<dbReference type="CDD" id="cd01080">
    <property type="entry name" value="NAD_bind_m-THF_DH_Cyclohyd"/>
    <property type="match status" value="1"/>
</dbReference>
<evidence type="ECO:0000256" key="3">
    <source>
        <dbReference type="ARBA" id="ARBA00022563"/>
    </source>
</evidence>
<dbReference type="EMBL" id="BMHI01000008">
    <property type="protein sequence ID" value="GGB46735.1"/>
    <property type="molecule type" value="Genomic_DNA"/>
</dbReference>
<feature type="domain" description="Tetrahydrofolate dehydrogenase/cyclohydrolase NAD(P)-binding" evidence="14">
    <location>
        <begin position="141"/>
        <end position="279"/>
    </location>
</feature>
<keyword evidence="10 12" id="KW-0486">Methionine biosynthesis</keyword>
<dbReference type="InterPro" id="IPR020630">
    <property type="entry name" value="THF_DH/CycHdrlase_cat_dom"/>
</dbReference>
<dbReference type="Gene3D" id="3.40.50.10860">
    <property type="entry name" value="Leucine Dehydrogenase, chain A, domain 1"/>
    <property type="match status" value="1"/>
</dbReference>
<dbReference type="InterPro" id="IPR020631">
    <property type="entry name" value="THF_DH/CycHdrlase_NAD-bd_dom"/>
</dbReference>
<proteinExistence type="inferred from homology"/>
<evidence type="ECO:0000313" key="15">
    <source>
        <dbReference type="EMBL" id="GGB46735.1"/>
    </source>
</evidence>
<dbReference type="Pfam" id="PF02882">
    <property type="entry name" value="THF_DHG_CYH_C"/>
    <property type="match status" value="1"/>
</dbReference>
<dbReference type="GO" id="GO:0004477">
    <property type="term" value="F:methenyltetrahydrofolate cyclohydrolase activity"/>
    <property type="evidence" value="ECO:0007669"/>
    <property type="project" value="UniProtKB-UniRule"/>
</dbReference>
<keyword evidence="8 12" id="KW-0560">Oxidoreductase</keyword>